<keyword evidence="1" id="KW-1133">Transmembrane helix</keyword>
<evidence type="ECO:0000256" key="1">
    <source>
        <dbReference type="SAM" id="Phobius"/>
    </source>
</evidence>
<keyword evidence="1" id="KW-0472">Membrane</keyword>
<evidence type="ECO:0000313" key="2">
    <source>
        <dbReference type="EMBL" id="OGY10123.1"/>
    </source>
</evidence>
<gene>
    <name evidence="2" type="ORF">A3D26_00865</name>
</gene>
<dbReference type="AlphaFoldDB" id="A0A1G1V418"/>
<sequence length="81" mass="8788">MPFAFLFSLPFRSEWVIYVYGWWGGCFWFLGGSELVITSALVGMGVTSPGFEAKGVSAVLAYGGLSFDASSILFKLYTALV</sequence>
<comment type="caution">
    <text evidence="2">The sequence shown here is derived from an EMBL/GenBank/DDBJ whole genome shotgun (WGS) entry which is preliminary data.</text>
</comment>
<accession>A0A1G1V418</accession>
<feature type="transmembrane region" description="Helical" evidence="1">
    <location>
        <begin position="20"/>
        <end position="47"/>
    </location>
</feature>
<dbReference type="Proteomes" id="UP000178319">
    <property type="component" value="Unassembled WGS sequence"/>
</dbReference>
<protein>
    <submittedName>
        <fullName evidence="2">Uncharacterized protein</fullName>
    </submittedName>
</protein>
<proteinExistence type="predicted"/>
<keyword evidence="1" id="KW-0812">Transmembrane</keyword>
<evidence type="ECO:0000313" key="3">
    <source>
        <dbReference type="Proteomes" id="UP000178319"/>
    </source>
</evidence>
<reference evidence="2 3" key="1">
    <citation type="journal article" date="2016" name="Nat. Commun.">
        <title>Thousands of microbial genomes shed light on interconnected biogeochemical processes in an aquifer system.</title>
        <authorList>
            <person name="Anantharaman K."/>
            <person name="Brown C.T."/>
            <person name="Hug L.A."/>
            <person name="Sharon I."/>
            <person name="Castelle C.J."/>
            <person name="Probst A.J."/>
            <person name="Thomas B.C."/>
            <person name="Singh A."/>
            <person name="Wilkins M.J."/>
            <person name="Karaoz U."/>
            <person name="Brodie E.L."/>
            <person name="Williams K.H."/>
            <person name="Hubbard S.S."/>
            <person name="Banfield J.F."/>
        </authorList>
    </citation>
    <scope>NUCLEOTIDE SEQUENCE [LARGE SCALE GENOMIC DNA]</scope>
</reference>
<dbReference type="EMBL" id="MHBZ01000040">
    <property type="protein sequence ID" value="OGY10123.1"/>
    <property type="molecule type" value="Genomic_DNA"/>
</dbReference>
<dbReference type="STRING" id="1797516.A3D26_00865"/>
<name>A0A1G1V418_9BACT</name>
<organism evidence="2 3">
    <name type="scientific">Candidatus Blackburnbacteria bacterium RIFCSPHIGHO2_02_FULL_44_20</name>
    <dbReference type="NCBI Taxonomy" id="1797516"/>
    <lineage>
        <taxon>Bacteria</taxon>
        <taxon>Candidatus Blackburniibacteriota</taxon>
    </lineage>
</organism>